<gene>
    <name evidence="2" type="ORF">FUA23_04510</name>
</gene>
<dbReference type="InterPro" id="IPR050179">
    <property type="entry name" value="Trans_hexapeptide_repeat"/>
</dbReference>
<dbReference type="Pfam" id="PF14602">
    <property type="entry name" value="Hexapep_2"/>
    <property type="match status" value="1"/>
</dbReference>
<dbReference type="AlphaFoldDB" id="A0A5C7FZI8"/>
<proteinExistence type="inferred from homology"/>
<accession>A0A5C7FZI8</accession>
<dbReference type="Gene3D" id="2.160.10.10">
    <property type="entry name" value="Hexapeptide repeat proteins"/>
    <property type="match status" value="1"/>
</dbReference>
<dbReference type="PANTHER" id="PTHR43300:SF4">
    <property type="entry name" value="ACYL-[ACYL-CARRIER-PROTEIN]--UDP-N-ACETYLGLUCOSAMINE O-ACYLTRANSFERASE"/>
    <property type="match status" value="1"/>
</dbReference>
<dbReference type="CDD" id="cd03358">
    <property type="entry name" value="LbH_WxcM_N_like"/>
    <property type="match status" value="1"/>
</dbReference>
<dbReference type="OrthoDB" id="9801697at2"/>
<evidence type="ECO:0000313" key="3">
    <source>
        <dbReference type="Proteomes" id="UP000321907"/>
    </source>
</evidence>
<dbReference type="PANTHER" id="PTHR43300">
    <property type="entry name" value="ACETYLTRANSFERASE"/>
    <property type="match status" value="1"/>
</dbReference>
<dbReference type="InterPro" id="IPR011004">
    <property type="entry name" value="Trimer_LpxA-like_sf"/>
</dbReference>
<comment type="similarity">
    <text evidence="1">Belongs to the transferase hexapeptide repeat family.</text>
</comment>
<sequence>MSYYVHETAIVDQGAIIGSGSKIWHFCHLMPGCEIGEDCSLGQNVFVAQQVKLGRNCKVQNNVSLYSGVTCGDDVFIGPSAVFTNVINPRSAVNRKSEYLPTRLDKGVTIGANAVIVCGTHLAQYAFVGAGSVVTKDVPAYALVVGNPARQTGWMSAAGGKLSFSPDGKASCPETGEMYLLADDQVLPLN</sequence>
<keyword evidence="2" id="KW-0808">Transferase</keyword>
<keyword evidence="3" id="KW-1185">Reference proteome</keyword>
<name>A0A5C7FZI8_9BACT</name>
<dbReference type="Proteomes" id="UP000321907">
    <property type="component" value="Unassembled WGS sequence"/>
</dbReference>
<comment type="caution">
    <text evidence="2">The sequence shown here is derived from an EMBL/GenBank/DDBJ whole genome shotgun (WGS) entry which is preliminary data.</text>
</comment>
<dbReference type="InterPro" id="IPR001451">
    <property type="entry name" value="Hexapep"/>
</dbReference>
<dbReference type="EMBL" id="VOXD01000005">
    <property type="protein sequence ID" value="TXF90708.1"/>
    <property type="molecule type" value="Genomic_DNA"/>
</dbReference>
<dbReference type="GO" id="GO:0016740">
    <property type="term" value="F:transferase activity"/>
    <property type="evidence" value="ECO:0007669"/>
    <property type="project" value="UniProtKB-KW"/>
</dbReference>
<reference evidence="2 3" key="1">
    <citation type="submission" date="2019-08" db="EMBL/GenBank/DDBJ databases">
        <title>Lewinella sp. strain SSH13 Genome sequencing and assembly.</title>
        <authorList>
            <person name="Kim I."/>
        </authorList>
    </citation>
    <scope>NUCLEOTIDE SEQUENCE [LARGE SCALE GENOMIC DNA]</scope>
    <source>
        <strain evidence="2 3">SSH13</strain>
    </source>
</reference>
<dbReference type="Gene3D" id="2.20.70.110">
    <property type="match status" value="1"/>
</dbReference>
<organism evidence="2 3">
    <name type="scientific">Neolewinella aurantiaca</name>
    <dbReference type="NCBI Taxonomy" id="2602767"/>
    <lineage>
        <taxon>Bacteria</taxon>
        <taxon>Pseudomonadati</taxon>
        <taxon>Bacteroidota</taxon>
        <taxon>Saprospiria</taxon>
        <taxon>Saprospirales</taxon>
        <taxon>Lewinellaceae</taxon>
        <taxon>Neolewinella</taxon>
    </lineage>
</organism>
<dbReference type="Pfam" id="PF00132">
    <property type="entry name" value="Hexapep"/>
    <property type="match status" value="1"/>
</dbReference>
<dbReference type="RefSeq" id="WP_147929536.1">
    <property type="nucleotide sequence ID" value="NZ_VOXD01000005.1"/>
</dbReference>
<protein>
    <submittedName>
        <fullName evidence="2">N-acetyltransferase</fullName>
    </submittedName>
</protein>
<evidence type="ECO:0000256" key="1">
    <source>
        <dbReference type="ARBA" id="ARBA00007274"/>
    </source>
</evidence>
<dbReference type="SUPFAM" id="SSF51161">
    <property type="entry name" value="Trimeric LpxA-like enzymes"/>
    <property type="match status" value="1"/>
</dbReference>
<evidence type="ECO:0000313" key="2">
    <source>
        <dbReference type="EMBL" id="TXF90708.1"/>
    </source>
</evidence>